<keyword evidence="3 7" id="KW-0812">Transmembrane</keyword>
<keyword evidence="11" id="KW-1185">Reference proteome</keyword>
<feature type="transmembrane region" description="Helical" evidence="7">
    <location>
        <begin position="549"/>
        <end position="569"/>
    </location>
</feature>
<accession>A0A5N5QTZ4</accession>
<organism evidence="10 11">
    <name type="scientific">Ceratobasidium theobromae</name>
    <dbReference type="NCBI Taxonomy" id="1582974"/>
    <lineage>
        <taxon>Eukaryota</taxon>
        <taxon>Fungi</taxon>
        <taxon>Dikarya</taxon>
        <taxon>Basidiomycota</taxon>
        <taxon>Agaricomycotina</taxon>
        <taxon>Agaricomycetes</taxon>
        <taxon>Cantharellales</taxon>
        <taxon>Ceratobasidiaceae</taxon>
        <taxon>Ceratobasidium</taxon>
    </lineage>
</organism>
<feature type="transmembrane region" description="Helical" evidence="7">
    <location>
        <begin position="447"/>
        <end position="471"/>
    </location>
</feature>
<feature type="transmembrane region" description="Helical" evidence="7">
    <location>
        <begin position="517"/>
        <end position="537"/>
    </location>
</feature>
<evidence type="ECO:0000256" key="6">
    <source>
        <dbReference type="SAM" id="MobiDB-lite"/>
    </source>
</evidence>
<dbReference type="Pfam" id="PF03105">
    <property type="entry name" value="SPX"/>
    <property type="match status" value="1"/>
</dbReference>
<dbReference type="CDD" id="cd14475">
    <property type="entry name" value="SPX_SYG1_like"/>
    <property type="match status" value="1"/>
</dbReference>
<feature type="compositionally biased region" description="Low complexity" evidence="6">
    <location>
        <begin position="257"/>
        <end position="267"/>
    </location>
</feature>
<evidence type="ECO:0000259" key="9">
    <source>
        <dbReference type="PROSITE" id="PS51382"/>
    </source>
</evidence>
<keyword evidence="10" id="KW-0675">Receptor</keyword>
<comment type="subcellular location">
    <subcellularLocation>
        <location evidence="1">Membrane</location>
        <topology evidence="1">Multi-pass membrane protein</topology>
    </subcellularLocation>
</comment>
<protein>
    <submittedName>
        <fullName evidence="10">Xenotropic and polytropic retrovirus receptor 1</fullName>
    </submittedName>
</protein>
<evidence type="ECO:0000256" key="3">
    <source>
        <dbReference type="ARBA" id="ARBA00022692"/>
    </source>
</evidence>
<feature type="region of interest" description="Disordered" evidence="6">
    <location>
        <begin position="257"/>
        <end position="301"/>
    </location>
</feature>
<feature type="compositionally biased region" description="Polar residues" evidence="6">
    <location>
        <begin position="280"/>
        <end position="291"/>
    </location>
</feature>
<evidence type="ECO:0000256" key="7">
    <source>
        <dbReference type="SAM" id="Phobius"/>
    </source>
</evidence>
<keyword evidence="4 7" id="KW-1133">Transmembrane helix</keyword>
<dbReference type="Proteomes" id="UP000383932">
    <property type="component" value="Unassembled WGS sequence"/>
</dbReference>
<dbReference type="PANTHER" id="PTHR10783:SF103">
    <property type="entry name" value="SOLUTE CARRIER FAMILY 53 MEMBER 1"/>
    <property type="match status" value="1"/>
</dbReference>
<dbReference type="GO" id="GO:0016036">
    <property type="term" value="P:cellular response to phosphate starvation"/>
    <property type="evidence" value="ECO:0007669"/>
    <property type="project" value="TreeGrafter"/>
</dbReference>
<evidence type="ECO:0000313" key="10">
    <source>
        <dbReference type="EMBL" id="KAB5594687.1"/>
    </source>
</evidence>
<dbReference type="InterPro" id="IPR004342">
    <property type="entry name" value="EXS_C"/>
</dbReference>
<evidence type="ECO:0000256" key="2">
    <source>
        <dbReference type="ARBA" id="ARBA00009665"/>
    </source>
</evidence>
<evidence type="ECO:0000256" key="1">
    <source>
        <dbReference type="ARBA" id="ARBA00004141"/>
    </source>
</evidence>
<comment type="similarity">
    <text evidence="2">Belongs to the SYG1 (TC 2.A.94) family.</text>
</comment>
<dbReference type="EMBL" id="SSOP01000017">
    <property type="protein sequence ID" value="KAB5594687.1"/>
    <property type="molecule type" value="Genomic_DNA"/>
</dbReference>
<gene>
    <name evidence="10" type="ORF">CTheo_1834</name>
</gene>
<feature type="transmembrane region" description="Helical" evidence="7">
    <location>
        <begin position="612"/>
        <end position="635"/>
    </location>
</feature>
<keyword evidence="5 7" id="KW-0472">Membrane</keyword>
<sequence>MKFARYLEETQIPEWRKAYIDYRGIKQAIATIRGANEAGHARTLHQGSHSVEEICHTPSPTGFHDARESTPVAAASEHTLVDSHKPGDKHKSSRLRAGSLGYYALESSDANEHARRTHRRQTLPGRIINNTLALIPTHARGASRPESSRHLFSGVRRRFTRLTAHNNVGYSPATVQKLLASLGPNELAFFQLLDSEIEKASIVDKFYAAREQDAIRKVTALKEQFEALRDHKELLDAQEEGLWPSFLSFLDSIAISGSSRSSGSRASSQDKTGGSRVGSRAQTPRPHSQVQPRPVQDADAYSRAKKKIKKAVLEFYRGLEFLQNFRILNMTGFRKALKKFDKTTKMAIQDMYMRERVENCSFASAETCDALLKDIERIYAIRFEGGDEKRARARLRAAPRQTTHHFSTFRSGLLVGLAAPALGMSLYHLLRPEYRESVPEWGALLQVYAALSIPVIFTLLIGLNLVAWARARINFIFIFELDVRTVIDSRQYVELPAFLFSTLSYAFWLSFSGIGSTVIHSTLWPIIWVALAVAVLVNPFPIFHRPARWWFLCTLGNLFVSGWVTRVEFADFWMGDQLCSLVYTLSHLYFLVCAYVDGWYQIEERCQLAQHWTIPIVLTLIPYIIRLVQCIRRWIDSKNRIHLINDLMMDWSLFQVKGVRYKFLRKELAYTSNIPGYYFAIISNLVVRFIWVWYIPEGGLPFKTRAFIFAVLEMLRRVQWNFFRLENEHIGNADQFRVTREVPLPYAFPREAESDDEDDHGEEPRTRGRRMSVIYPAEEGPADLEKRAR</sequence>
<dbReference type="Pfam" id="PF03124">
    <property type="entry name" value="EXS"/>
    <property type="match status" value="2"/>
</dbReference>
<dbReference type="AlphaFoldDB" id="A0A5N5QTZ4"/>
<evidence type="ECO:0000256" key="4">
    <source>
        <dbReference type="ARBA" id="ARBA00022989"/>
    </source>
</evidence>
<dbReference type="GO" id="GO:0000822">
    <property type="term" value="F:inositol hexakisphosphate binding"/>
    <property type="evidence" value="ECO:0007669"/>
    <property type="project" value="TreeGrafter"/>
</dbReference>
<name>A0A5N5QTZ4_9AGAM</name>
<dbReference type="GO" id="GO:0005886">
    <property type="term" value="C:plasma membrane"/>
    <property type="evidence" value="ECO:0007669"/>
    <property type="project" value="TreeGrafter"/>
</dbReference>
<feature type="domain" description="SPX" evidence="9">
    <location>
        <begin position="1"/>
        <end position="354"/>
    </location>
</feature>
<feature type="domain" description="EXS" evidence="8">
    <location>
        <begin position="530"/>
        <end position="756"/>
    </location>
</feature>
<proteinExistence type="inferred from homology"/>
<evidence type="ECO:0000313" key="11">
    <source>
        <dbReference type="Proteomes" id="UP000383932"/>
    </source>
</evidence>
<dbReference type="GO" id="GO:0005794">
    <property type="term" value="C:Golgi apparatus"/>
    <property type="evidence" value="ECO:0007669"/>
    <property type="project" value="TreeGrafter"/>
</dbReference>
<feature type="transmembrane region" description="Helical" evidence="7">
    <location>
        <begin position="676"/>
        <end position="695"/>
    </location>
</feature>
<dbReference type="PROSITE" id="PS51380">
    <property type="entry name" value="EXS"/>
    <property type="match status" value="1"/>
</dbReference>
<reference evidence="10 11" key="1">
    <citation type="journal article" date="2019" name="Fungal Biol. Biotechnol.">
        <title>Draft genome sequence of fastidious pathogen Ceratobasidium theobromae, which causes vascular-streak dieback in Theobroma cacao.</title>
        <authorList>
            <person name="Ali S.S."/>
            <person name="Asman A."/>
            <person name="Shao J."/>
            <person name="Firmansyah A.P."/>
            <person name="Susilo A.W."/>
            <person name="Rosmana A."/>
            <person name="McMahon P."/>
            <person name="Junaid M."/>
            <person name="Guest D."/>
            <person name="Kheng T.Y."/>
            <person name="Meinhardt L.W."/>
            <person name="Bailey B.A."/>
        </authorList>
    </citation>
    <scope>NUCLEOTIDE SEQUENCE [LARGE SCALE GENOMIC DNA]</scope>
    <source>
        <strain evidence="10 11">CT2</strain>
    </source>
</reference>
<dbReference type="PROSITE" id="PS51382">
    <property type="entry name" value="SPX"/>
    <property type="match status" value="1"/>
</dbReference>
<dbReference type="InterPro" id="IPR004331">
    <property type="entry name" value="SPX_dom"/>
</dbReference>
<dbReference type="GO" id="GO:0006817">
    <property type="term" value="P:phosphate ion transport"/>
    <property type="evidence" value="ECO:0007669"/>
    <property type="project" value="TreeGrafter"/>
</dbReference>
<dbReference type="OrthoDB" id="9970435at2759"/>
<evidence type="ECO:0000256" key="5">
    <source>
        <dbReference type="ARBA" id="ARBA00023136"/>
    </source>
</evidence>
<feature type="region of interest" description="Disordered" evidence="6">
    <location>
        <begin position="748"/>
        <end position="789"/>
    </location>
</feature>
<comment type="caution">
    <text evidence="10">The sequence shown here is derived from an EMBL/GenBank/DDBJ whole genome shotgun (WGS) entry which is preliminary data.</text>
</comment>
<evidence type="ECO:0000259" key="8">
    <source>
        <dbReference type="PROSITE" id="PS51380"/>
    </source>
</evidence>
<dbReference type="PANTHER" id="PTHR10783">
    <property type="entry name" value="XENOTROPIC AND POLYTROPIC RETROVIRUS RECEPTOR 1-RELATED"/>
    <property type="match status" value="1"/>
</dbReference>
<feature type="transmembrane region" description="Helical" evidence="7">
    <location>
        <begin position="492"/>
        <end position="511"/>
    </location>
</feature>
<feature type="transmembrane region" description="Helical" evidence="7">
    <location>
        <begin position="409"/>
        <end position="427"/>
    </location>
</feature>